<protein>
    <submittedName>
        <fullName evidence="2">Uncharacterized protein</fullName>
    </submittedName>
</protein>
<feature type="region of interest" description="Disordered" evidence="1">
    <location>
        <begin position="1112"/>
        <end position="1140"/>
    </location>
</feature>
<evidence type="ECO:0000313" key="3">
    <source>
        <dbReference type="Proteomes" id="UP000593562"/>
    </source>
</evidence>
<feature type="compositionally biased region" description="Pro residues" evidence="1">
    <location>
        <begin position="894"/>
        <end position="904"/>
    </location>
</feature>
<gene>
    <name evidence="2" type="ORF">HS088_TW19G00008</name>
</gene>
<dbReference type="Gene3D" id="3.30.160.60">
    <property type="entry name" value="Classic Zinc Finger"/>
    <property type="match status" value="1"/>
</dbReference>
<feature type="region of interest" description="Disordered" evidence="1">
    <location>
        <begin position="1"/>
        <end position="52"/>
    </location>
</feature>
<feature type="region of interest" description="Disordered" evidence="1">
    <location>
        <begin position="891"/>
        <end position="946"/>
    </location>
</feature>
<feature type="compositionally biased region" description="Pro residues" evidence="1">
    <location>
        <begin position="1"/>
        <end position="11"/>
    </location>
</feature>
<keyword evidence="3" id="KW-1185">Reference proteome</keyword>
<reference evidence="2 3" key="1">
    <citation type="journal article" date="2020" name="Nat. Commun.">
        <title>Genome of Tripterygium wilfordii and identification of cytochrome P450 involved in triptolide biosynthesis.</title>
        <authorList>
            <person name="Tu L."/>
            <person name="Su P."/>
            <person name="Zhang Z."/>
            <person name="Gao L."/>
            <person name="Wang J."/>
            <person name="Hu T."/>
            <person name="Zhou J."/>
            <person name="Zhang Y."/>
            <person name="Zhao Y."/>
            <person name="Liu Y."/>
            <person name="Song Y."/>
            <person name="Tong Y."/>
            <person name="Lu Y."/>
            <person name="Yang J."/>
            <person name="Xu C."/>
            <person name="Jia M."/>
            <person name="Peters R.J."/>
            <person name="Huang L."/>
            <person name="Gao W."/>
        </authorList>
    </citation>
    <scope>NUCLEOTIDE SEQUENCE [LARGE SCALE GENOMIC DNA]</scope>
    <source>
        <strain evidence="3">cv. XIE 37</strain>
        <tissue evidence="2">Leaf</tissue>
    </source>
</reference>
<feature type="region of interest" description="Disordered" evidence="1">
    <location>
        <begin position="664"/>
        <end position="691"/>
    </location>
</feature>
<dbReference type="Proteomes" id="UP000593562">
    <property type="component" value="Unassembled WGS sequence"/>
</dbReference>
<organism evidence="2 3">
    <name type="scientific">Tripterygium wilfordii</name>
    <name type="common">Thunder God vine</name>
    <dbReference type="NCBI Taxonomy" id="458696"/>
    <lineage>
        <taxon>Eukaryota</taxon>
        <taxon>Viridiplantae</taxon>
        <taxon>Streptophyta</taxon>
        <taxon>Embryophyta</taxon>
        <taxon>Tracheophyta</taxon>
        <taxon>Spermatophyta</taxon>
        <taxon>Magnoliopsida</taxon>
        <taxon>eudicotyledons</taxon>
        <taxon>Gunneridae</taxon>
        <taxon>Pentapetalae</taxon>
        <taxon>rosids</taxon>
        <taxon>fabids</taxon>
        <taxon>Celastrales</taxon>
        <taxon>Celastraceae</taxon>
        <taxon>Tripterygium</taxon>
    </lineage>
</organism>
<feature type="compositionally biased region" description="Basic and acidic residues" evidence="1">
    <location>
        <begin position="342"/>
        <end position="354"/>
    </location>
</feature>
<dbReference type="InParanoid" id="A0A7J7C8G1"/>
<proteinExistence type="predicted"/>
<dbReference type="PANTHER" id="PTHR35767">
    <property type="entry name" value="HAPLESS PROTEIN"/>
    <property type="match status" value="1"/>
</dbReference>
<evidence type="ECO:0000313" key="2">
    <source>
        <dbReference type="EMBL" id="KAF5730419.1"/>
    </source>
</evidence>
<dbReference type="FunCoup" id="A0A7J7C8G1">
    <property type="interactions" value="2539"/>
</dbReference>
<comment type="caution">
    <text evidence="2">The sequence shown here is derived from an EMBL/GenBank/DDBJ whole genome shotgun (WGS) entry which is preliminary data.</text>
</comment>
<dbReference type="PANTHER" id="PTHR35767:SF1">
    <property type="entry name" value="HAPLESS PROTEIN"/>
    <property type="match status" value="1"/>
</dbReference>
<name>A0A7J7C8G1_TRIWF</name>
<feature type="compositionally biased region" description="Basic and acidic residues" evidence="1">
    <location>
        <begin position="933"/>
        <end position="942"/>
    </location>
</feature>
<feature type="region of interest" description="Disordered" evidence="1">
    <location>
        <begin position="339"/>
        <end position="360"/>
    </location>
</feature>
<feature type="region of interest" description="Disordered" evidence="1">
    <location>
        <begin position="388"/>
        <end position="408"/>
    </location>
</feature>
<sequence>MLSVENPPPDPSCSCQIPHLKSSSDEREASHFPLPEVDLPKPPPPPVNDRTPLSNFSIRDYVFTARSKDIKTNWPFSLKSLQLCFKHGTKDVLPPFQSTDKVGNQSLKRCMVETSGSSDKQKIRNFAGERCWEDNHVVIDSSSNAGLNGQIEEACAAASLCRSGGENDFQSTSVSQSEIESAPINRPLSSLFETDTLLDSPAEVEVVGPPVKRKGENHTQPVKKKCRLIVKFGANSDRSSIEDISSSLTTVPETMASKVCPVCKTFSSSSNTTLNAHIDQCLSEEPTPKWTLDSKLTKHRIKPRRMRLMDDIYAMAPHCTLEELDRRNGTRWAISSGLPAQETEKLERKTEGKKQRVSSVHPEDVGPVYIDANGTKLRILSKSNDIPSSFSKLEANSGPRKSLKSRKGSKLLSMKNKLHAQKHLKYLKHAPESKKYFSHKADGSQIRGNQKQCLGVKISCGEEQLMMKQFKPIDAGSLTQWMCSKRRGFTKKPDDQDSNHPSRWKRRVAEDFPAEDCYQSLGDSSAEKNYVYKFTNLTEDPVASPQTNLGMEKLFYEASVSGTGNREQSSGRTMVGSPLIGYVERTLSPIKENSNKFSKEATTLHDNFMLSSAGNHISSLSKKSTDSNAGPHNISGVGSVAITKSYRSGQAVVPKLLRLSSGKEDALSVSSQHPPSEFPSGTIKKGSAHKKSQAHLLAGVDKKVLTWHSKPGYSGNQAEQLTKEVSQGRRAVLELRQLREAMGNSQRKKAMALNSSRSTSHALGHAEGVHMDGSVKVGKEVVRVVGLESGRDETGIHEDTIIEPSSLVVDVGSVAKSLDKERDKNANYISHHCTDGYEGLLHGAEAPSSLNEPCYENKQVMYFAEEVANGMIGPNDRLGAEIDVEQHNYFPEVDPIPIPGPPGSFLPSPRGVGSEDFQANSSLTTNQVQSPQDQRDLLHGDSSDSPLSAASTVCDTVAGISDYKYPEASSLVGPYAVHDNHRSGSTHSSIKPSVENFVALSLISRTGAYNEKCLKLNKASIERGSFGFKRDDLPCYCQRNERLSQGIALNYQESEPLRRRKIASVTMPTMGKQMGYNFNTRPTNLDVRFPPSSCTGSEKAVCPLFKSMAGSMSSTNSPDAGVKFSAHDDRNSTSASAASNPVLRLMGKNLMVINKEEDASRPHGQSEQLALNDHVASQFPAISRSSTVRVEYQEGQSFHSMVPQASLIIGQDHHSTVGQWSAFRSHCDLKSKQESERVEAHICLDPYMGGRFGKSSKPPMHEGDPPNRLANQKNRLVNKASLVLDMERGSRTVDQECKHADPSANHMKEIVVIDDAPEGECSTVNVVKYSEDWRGRQVVFSGKSNAAASPYNSRRLSTPPRYQARELPLPDDRSVQHNPNFHAATTSRLGVGPGAVRWSSCIKEGSSVLPPGVLMGQSSSTVPLRSVLCYSPSF</sequence>
<feature type="compositionally biased region" description="Polar residues" evidence="1">
    <location>
        <begin position="917"/>
        <end position="932"/>
    </location>
</feature>
<accession>A0A7J7C8G1</accession>
<dbReference type="EMBL" id="JAAARO010000019">
    <property type="protein sequence ID" value="KAF5730419.1"/>
    <property type="molecule type" value="Genomic_DNA"/>
</dbReference>
<evidence type="ECO:0000256" key="1">
    <source>
        <dbReference type="SAM" id="MobiDB-lite"/>
    </source>
</evidence>